<organism evidence="2">
    <name type="scientific">marine sediment metagenome</name>
    <dbReference type="NCBI Taxonomy" id="412755"/>
    <lineage>
        <taxon>unclassified sequences</taxon>
        <taxon>metagenomes</taxon>
        <taxon>ecological metagenomes</taxon>
    </lineage>
</organism>
<evidence type="ECO:0000256" key="1">
    <source>
        <dbReference type="SAM" id="Coils"/>
    </source>
</evidence>
<protein>
    <submittedName>
        <fullName evidence="2">Uncharacterized protein</fullName>
    </submittedName>
</protein>
<dbReference type="EMBL" id="LAZR01067500">
    <property type="protein sequence ID" value="KKK51455.1"/>
    <property type="molecule type" value="Genomic_DNA"/>
</dbReference>
<proteinExistence type="predicted"/>
<feature type="non-terminal residue" evidence="2">
    <location>
        <position position="1"/>
    </location>
</feature>
<accession>A0A0F8WT16</accession>
<keyword evidence="1" id="KW-0175">Coiled coil</keyword>
<sequence>KREAGSGVSRVNVNMTARIIATTNPIREIKNVENLINAFDESFLSRWLIYYQGKDHVQLIRRSRDSDLKLFEFKLSVNDWISILDYLQTFSAKYDVKKVEEIHQSVPKILIENLKKHYDARHMHHIECLMDGIIKTRCLMETDMSFEATEEDYKILKEVWLNVIRSWLNPQQIRSIDISERIFYLPENCQHIYWKICELKREVDLLDRNERYIGISKIYERFRIEYKELEGRILKLEENFNNIKKKD</sequence>
<evidence type="ECO:0000313" key="2">
    <source>
        <dbReference type="EMBL" id="KKK51455.1"/>
    </source>
</evidence>
<reference evidence="2" key="1">
    <citation type="journal article" date="2015" name="Nature">
        <title>Complex archaea that bridge the gap between prokaryotes and eukaryotes.</title>
        <authorList>
            <person name="Spang A."/>
            <person name="Saw J.H."/>
            <person name="Jorgensen S.L."/>
            <person name="Zaremba-Niedzwiedzka K."/>
            <person name="Martijn J."/>
            <person name="Lind A.E."/>
            <person name="van Eijk R."/>
            <person name="Schleper C."/>
            <person name="Guy L."/>
            <person name="Ettema T.J."/>
        </authorList>
    </citation>
    <scope>NUCLEOTIDE SEQUENCE</scope>
</reference>
<dbReference type="AlphaFoldDB" id="A0A0F8WT16"/>
<comment type="caution">
    <text evidence="2">The sequence shown here is derived from an EMBL/GenBank/DDBJ whole genome shotgun (WGS) entry which is preliminary data.</text>
</comment>
<name>A0A0F8WT16_9ZZZZ</name>
<feature type="coiled-coil region" evidence="1">
    <location>
        <begin position="219"/>
        <end position="246"/>
    </location>
</feature>
<gene>
    <name evidence="2" type="ORF">LCGC14_3114770</name>
</gene>